<proteinExistence type="predicted"/>
<dbReference type="RefSeq" id="WP_269443844.1">
    <property type="nucleotide sequence ID" value="NZ_CP097463.1"/>
</dbReference>
<dbReference type="EMBL" id="CP097463">
    <property type="protein sequence ID" value="WAX57305.1"/>
    <property type="molecule type" value="Genomic_DNA"/>
</dbReference>
<reference evidence="1" key="1">
    <citation type="submission" date="2022-05" db="EMBL/GenBank/DDBJ databases">
        <title>Jatrophihabitans sp. SB3-54 whole genome sequence.</title>
        <authorList>
            <person name="Suh M.K."/>
            <person name="Eom M.K."/>
            <person name="Kim J.S."/>
            <person name="Kim H.S."/>
            <person name="Do H.E."/>
            <person name="Shin Y.K."/>
            <person name="Lee J.-S."/>
        </authorList>
    </citation>
    <scope>NUCLEOTIDE SEQUENCE</scope>
    <source>
        <strain evidence="1">SB3-54</strain>
    </source>
</reference>
<protein>
    <recommendedName>
        <fullName evidence="3">EcsC family protein</fullName>
    </recommendedName>
</protein>
<name>A0ABY7JZC0_9ACTN</name>
<gene>
    <name evidence="1" type="ORF">M6B22_00715</name>
</gene>
<evidence type="ECO:0008006" key="3">
    <source>
        <dbReference type="Google" id="ProtNLM"/>
    </source>
</evidence>
<evidence type="ECO:0000313" key="1">
    <source>
        <dbReference type="EMBL" id="WAX57305.1"/>
    </source>
</evidence>
<keyword evidence="2" id="KW-1185">Reference proteome</keyword>
<sequence length="232" mass="23511">MAKRKVPVPAAVERALDVALDKALLVQRPVVLGYLNRVRQRRPDATPAQLVEQLERRYLAAAVGIGAASGGTAAVPGVGTATSVATGAAEIAGFVSATAMYVLALAELHSVPVSDPQVRRALVLGVLVGSSGAAALDGAEGGKHWAQVINRPDAKGRIGSINSRLGRLLVTRFGARQGALLVGRALPLGIGAGIGAAGNAALARGAIGAARRAFGPPPDRFPARVIDVPPVT</sequence>
<organism evidence="1 2">
    <name type="scientific">Jatrophihabitans cynanchi</name>
    <dbReference type="NCBI Taxonomy" id="2944128"/>
    <lineage>
        <taxon>Bacteria</taxon>
        <taxon>Bacillati</taxon>
        <taxon>Actinomycetota</taxon>
        <taxon>Actinomycetes</taxon>
        <taxon>Jatrophihabitantales</taxon>
        <taxon>Jatrophihabitantaceae</taxon>
        <taxon>Jatrophihabitans</taxon>
    </lineage>
</organism>
<dbReference type="Proteomes" id="UP001164693">
    <property type="component" value="Chromosome"/>
</dbReference>
<accession>A0ABY7JZC0</accession>
<evidence type="ECO:0000313" key="2">
    <source>
        <dbReference type="Proteomes" id="UP001164693"/>
    </source>
</evidence>